<dbReference type="EMBL" id="LN679101">
    <property type="protein sequence ID" value="CEL55148.1"/>
    <property type="molecule type" value="Genomic_DNA"/>
</dbReference>
<feature type="compositionally biased region" description="Basic and acidic residues" evidence="1">
    <location>
        <begin position="49"/>
        <end position="60"/>
    </location>
</feature>
<sequence>MNSDSESKPHFVGQTPKRQSFGSDITTTSDIPSSDHKMTVVEVTNDNTIRGDNESDKSPVEDVDLDIPRSRGMPNYPVHDNAPFRDRERGKVEERRNNQNDQDQGNRS</sequence>
<feature type="region of interest" description="Disordered" evidence="1">
    <location>
        <begin position="1"/>
        <end position="108"/>
    </location>
</feature>
<name>A0A0B7FG27_THACB</name>
<evidence type="ECO:0000313" key="3">
    <source>
        <dbReference type="Proteomes" id="UP000059188"/>
    </source>
</evidence>
<evidence type="ECO:0000256" key="1">
    <source>
        <dbReference type="SAM" id="MobiDB-lite"/>
    </source>
</evidence>
<evidence type="ECO:0000313" key="2">
    <source>
        <dbReference type="EMBL" id="CEL55148.1"/>
    </source>
</evidence>
<feature type="compositionally biased region" description="Basic and acidic residues" evidence="1">
    <location>
        <begin position="82"/>
        <end position="108"/>
    </location>
</feature>
<proteinExistence type="predicted"/>
<keyword evidence="3" id="KW-1185">Reference proteome</keyword>
<dbReference type="AlphaFoldDB" id="A0A0B7FG27"/>
<accession>A0A0B7FG27</accession>
<feature type="compositionally biased region" description="Low complexity" evidence="1">
    <location>
        <begin position="23"/>
        <end position="32"/>
    </location>
</feature>
<dbReference type="Proteomes" id="UP000059188">
    <property type="component" value="Unassembled WGS sequence"/>
</dbReference>
<organism evidence="2 3">
    <name type="scientific">Thanatephorus cucumeris (strain AG1-IB / isolate 7/3/14)</name>
    <name type="common">Lettuce bottom rot fungus</name>
    <name type="synonym">Rhizoctonia solani</name>
    <dbReference type="NCBI Taxonomy" id="1108050"/>
    <lineage>
        <taxon>Eukaryota</taxon>
        <taxon>Fungi</taxon>
        <taxon>Dikarya</taxon>
        <taxon>Basidiomycota</taxon>
        <taxon>Agaricomycotina</taxon>
        <taxon>Agaricomycetes</taxon>
        <taxon>Cantharellales</taxon>
        <taxon>Ceratobasidiaceae</taxon>
        <taxon>Rhizoctonia</taxon>
        <taxon>Rhizoctonia solani AG-1</taxon>
    </lineage>
</organism>
<gene>
    <name evidence="2" type="ORF">RSOLAG1IB_01156</name>
</gene>
<protein>
    <submittedName>
        <fullName evidence="2">Uncharacterized protein</fullName>
    </submittedName>
</protein>
<reference evidence="2 3" key="1">
    <citation type="submission" date="2014-11" db="EMBL/GenBank/DDBJ databases">
        <authorList>
            <person name="Wibberg Daniel"/>
        </authorList>
    </citation>
    <scope>NUCLEOTIDE SEQUENCE [LARGE SCALE GENOMIC DNA]</scope>
    <source>
        <strain evidence="2">Rhizoctonia solani AG1-IB 7/3/14</strain>
    </source>
</reference>